<organism evidence="1 2">
    <name type="scientific">Pistacia atlantica</name>
    <dbReference type="NCBI Taxonomy" id="434234"/>
    <lineage>
        <taxon>Eukaryota</taxon>
        <taxon>Viridiplantae</taxon>
        <taxon>Streptophyta</taxon>
        <taxon>Embryophyta</taxon>
        <taxon>Tracheophyta</taxon>
        <taxon>Spermatophyta</taxon>
        <taxon>Magnoliopsida</taxon>
        <taxon>eudicotyledons</taxon>
        <taxon>Gunneridae</taxon>
        <taxon>Pentapetalae</taxon>
        <taxon>rosids</taxon>
        <taxon>malvids</taxon>
        <taxon>Sapindales</taxon>
        <taxon>Anacardiaceae</taxon>
        <taxon>Pistacia</taxon>
    </lineage>
</organism>
<accession>A0ACC0ZV59</accession>
<sequence>MSYSKKNDTIMNLDLTGPKSLTSLTSKLILYVNICSNNHQPQGQIHFRCGTDLLVQVP</sequence>
<dbReference type="EMBL" id="CM047910">
    <property type="protein sequence ID" value="KAJ0075886.1"/>
    <property type="molecule type" value="Genomic_DNA"/>
</dbReference>
<reference evidence="2" key="1">
    <citation type="journal article" date="2023" name="G3 (Bethesda)">
        <title>Genome assembly and association tests identify interacting loci associated with vigor, precocity, and sex in interspecific pistachio rootstocks.</title>
        <authorList>
            <person name="Palmer W."/>
            <person name="Jacygrad E."/>
            <person name="Sagayaradj S."/>
            <person name="Cavanaugh K."/>
            <person name="Han R."/>
            <person name="Bertier L."/>
            <person name="Beede B."/>
            <person name="Kafkas S."/>
            <person name="Golino D."/>
            <person name="Preece J."/>
            <person name="Michelmore R."/>
        </authorList>
    </citation>
    <scope>NUCLEOTIDE SEQUENCE [LARGE SCALE GENOMIC DNA]</scope>
</reference>
<evidence type="ECO:0000313" key="1">
    <source>
        <dbReference type="EMBL" id="KAJ0075886.1"/>
    </source>
</evidence>
<keyword evidence="2" id="KW-1185">Reference proteome</keyword>
<evidence type="ECO:0000313" key="2">
    <source>
        <dbReference type="Proteomes" id="UP001164250"/>
    </source>
</evidence>
<gene>
    <name evidence="1" type="ORF">Patl1_34061</name>
</gene>
<protein>
    <submittedName>
        <fullName evidence="1">Uncharacterized protein</fullName>
    </submittedName>
</protein>
<comment type="caution">
    <text evidence="1">The sequence shown here is derived from an EMBL/GenBank/DDBJ whole genome shotgun (WGS) entry which is preliminary data.</text>
</comment>
<proteinExistence type="predicted"/>
<dbReference type="Proteomes" id="UP001164250">
    <property type="component" value="Chromosome 15"/>
</dbReference>
<name>A0ACC0ZV59_9ROSI</name>